<accession>A0A9Q1BHP7</accession>
<evidence type="ECO:0000256" key="3">
    <source>
        <dbReference type="ARBA" id="ARBA00022525"/>
    </source>
</evidence>
<dbReference type="InterPro" id="IPR001111">
    <property type="entry name" value="TGF-b_propeptide"/>
</dbReference>
<feature type="domain" description="TGF-beta family profile" evidence="9">
    <location>
        <begin position="326"/>
        <end position="442"/>
    </location>
</feature>
<feature type="region of interest" description="Disordered" evidence="7">
    <location>
        <begin position="40"/>
        <end position="87"/>
    </location>
</feature>
<proteinExistence type="inferred from homology"/>
<feature type="compositionally biased region" description="Acidic residues" evidence="7">
    <location>
        <begin position="62"/>
        <end position="72"/>
    </location>
</feature>
<dbReference type="OrthoDB" id="5948587at2759"/>
<dbReference type="PROSITE" id="PS00250">
    <property type="entry name" value="TGF_BETA_1"/>
    <property type="match status" value="1"/>
</dbReference>
<dbReference type="Gene3D" id="2.60.120.970">
    <property type="match status" value="1"/>
</dbReference>
<dbReference type="PANTHER" id="PTHR11848:SF262">
    <property type="entry name" value="LD29161P"/>
    <property type="match status" value="1"/>
</dbReference>
<evidence type="ECO:0000313" key="10">
    <source>
        <dbReference type="EMBL" id="KAJ8025202.1"/>
    </source>
</evidence>
<evidence type="ECO:0000256" key="8">
    <source>
        <dbReference type="SAM" id="SignalP"/>
    </source>
</evidence>
<dbReference type="Pfam" id="PF00688">
    <property type="entry name" value="TGFb_propeptide"/>
    <property type="match status" value="1"/>
</dbReference>
<dbReference type="GO" id="GO:0005615">
    <property type="term" value="C:extracellular space"/>
    <property type="evidence" value="ECO:0007669"/>
    <property type="project" value="TreeGrafter"/>
</dbReference>
<comment type="subcellular location">
    <subcellularLocation>
        <location evidence="1">Secreted</location>
    </subcellularLocation>
</comment>
<sequence length="442" mass="50957">MNLCNRATVICFVFLCLLHKILAHGNHRAMNSIANAVDNPPDRTIHHEGNKNPLYRARSPPADEDGYGEEVSSESTRTTPTLQLHTETHETSECPMCYLRREEARLLRIEYVKRTILEKLQMTSPPNNSNIVLPKNAEITRFMNQYFNEQRTASMQRDEPRSSLEPSTRLEKMILFPKKPPSDWDVTENTSYAFTFSEKLFNYDIKDASLHVHIRARRSSQGNSIHYLELRRVHHPPSGSNQPKIRYTSTKKIMLHPPKGQWVVLNMTTMAQEWIDYPEDHNVIQIALIGEDGSSQDALLDTNIDSTFRKQRSFLMMNIREKRHPRYRRAVDEAMVCTARSPVTTCCKYPMEIDFEEMGWDWVIAPRRYDANYCHGDCPRQYMLQYAHTQIIDAIGHSTLGATGPCCAPRTMSGLSMLHTDRDDNIQYTVIDSMTVDSCHCA</sequence>
<dbReference type="SUPFAM" id="SSF57501">
    <property type="entry name" value="Cystine-knot cytokines"/>
    <property type="match status" value="1"/>
</dbReference>
<evidence type="ECO:0000313" key="11">
    <source>
        <dbReference type="Proteomes" id="UP001152320"/>
    </source>
</evidence>
<evidence type="ECO:0000259" key="9">
    <source>
        <dbReference type="PROSITE" id="PS51362"/>
    </source>
</evidence>
<dbReference type="InterPro" id="IPR017948">
    <property type="entry name" value="TGFb_CS"/>
</dbReference>
<dbReference type="AlphaFoldDB" id="A0A9Q1BHP7"/>
<dbReference type="InterPro" id="IPR015615">
    <property type="entry name" value="TGF-beta-rel"/>
</dbReference>
<evidence type="ECO:0000256" key="6">
    <source>
        <dbReference type="RuleBase" id="RU000354"/>
    </source>
</evidence>
<dbReference type="Proteomes" id="UP001152320">
    <property type="component" value="Chromosome 18"/>
</dbReference>
<organism evidence="10 11">
    <name type="scientific">Holothuria leucospilota</name>
    <name type="common">Black long sea cucumber</name>
    <name type="synonym">Mertensiothuria leucospilota</name>
    <dbReference type="NCBI Taxonomy" id="206669"/>
    <lineage>
        <taxon>Eukaryota</taxon>
        <taxon>Metazoa</taxon>
        <taxon>Echinodermata</taxon>
        <taxon>Eleutherozoa</taxon>
        <taxon>Echinozoa</taxon>
        <taxon>Holothuroidea</taxon>
        <taxon>Aspidochirotacea</taxon>
        <taxon>Aspidochirotida</taxon>
        <taxon>Holothuriidae</taxon>
        <taxon>Holothuria</taxon>
    </lineage>
</organism>
<feature type="chain" id="PRO_5040239460" evidence="8">
    <location>
        <begin position="24"/>
        <end position="442"/>
    </location>
</feature>
<comment type="caution">
    <text evidence="10">The sequence shown here is derived from an EMBL/GenBank/DDBJ whole genome shotgun (WGS) entry which is preliminary data.</text>
</comment>
<dbReference type="PANTHER" id="PTHR11848">
    <property type="entry name" value="TGF-BETA FAMILY"/>
    <property type="match status" value="1"/>
</dbReference>
<keyword evidence="11" id="KW-1185">Reference proteome</keyword>
<evidence type="ECO:0000256" key="7">
    <source>
        <dbReference type="SAM" id="MobiDB-lite"/>
    </source>
</evidence>
<dbReference type="InterPro" id="IPR001839">
    <property type="entry name" value="TGF-b_C"/>
</dbReference>
<feature type="compositionally biased region" description="Polar residues" evidence="7">
    <location>
        <begin position="73"/>
        <end position="85"/>
    </location>
</feature>
<dbReference type="GO" id="GO:0008083">
    <property type="term" value="F:growth factor activity"/>
    <property type="evidence" value="ECO:0007669"/>
    <property type="project" value="UniProtKB-KW"/>
</dbReference>
<keyword evidence="3" id="KW-0964">Secreted</keyword>
<evidence type="ECO:0000256" key="2">
    <source>
        <dbReference type="ARBA" id="ARBA00006656"/>
    </source>
</evidence>
<dbReference type="Gene3D" id="2.10.90.10">
    <property type="entry name" value="Cystine-knot cytokines"/>
    <property type="match status" value="1"/>
</dbReference>
<keyword evidence="8" id="KW-0732">Signal</keyword>
<feature type="signal peptide" evidence="8">
    <location>
        <begin position="1"/>
        <end position="23"/>
    </location>
</feature>
<gene>
    <name evidence="10" type="ORF">HOLleu_35342</name>
</gene>
<dbReference type="SMART" id="SM00204">
    <property type="entry name" value="TGFB"/>
    <property type="match status" value="1"/>
</dbReference>
<feature type="compositionally biased region" description="Basic and acidic residues" evidence="7">
    <location>
        <begin position="40"/>
        <end position="50"/>
    </location>
</feature>
<evidence type="ECO:0000256" key="1">
    <source>
        <dbReference type="ARBA" id="ARBA00004613"/>
    </source>
</evidence>
<evidence type="ECO:0000256" key="5">
    <source>
        <dbReference type="ARBA" id="ARBA00023157"/>
    </source>
</evidence>
<comment type="similarity">
    <text evidence="2 6">Belongs to the TGF-beta family.</text>
</comment>
<keyword evidence="5" id="KW-1015">Disulfide bond</keyword>
<keyword evidence="4 6" id="KW-0339">Growth factor</keyword>
<dbReference type="Pfam" id="PF00019">
    <property type="entry name" value="TGF_beta"/>
    <property type="match status" value="1"/>
</dbReference>
<protein>
    <submittedName>
        <fullName evidence="10">Growth/differentiation factor 8</fullName>
    </submittedName>
</protein>
<reference evidence="10" key="1">
    <citation type="submission" date="2021-10" db="EMBL/GenBank/DDBJ databases">
        <title>Tropical sea cucumber genome reveals ecological adaptation and Cuvierian tubules defense mechanism.</title>
        <authorList>
            <person name="Chen T."/>
        </authorList>
    </citation>
    <scope>NUCLEOTIDE SEQUENCE</scope>
    <source>
        <strain evidence="10">Nanhai2018</strain>
        <tissue evidence="10">Muscle</tissue>
    </source>
</reference>
<dbReference type="CDD" id="cd13751">
    <property type="entry name" value="TGF_beta_GDF8_like"/>
    <property type="match status" value="1"/>
</dbReference>
<dbReference type="EMBL" id="JAIZAY010000018">
    <property type="protein sequence ID" value="KAJ8025202.1"/>
    <property type="molecule type" value="Genomic_DNA"/>
</dbReference>
<dbReference type="PROSITE" id="PS51362">
    <property type="entry name" value="TGF_BETA_2"/>
    <property type="match status" value="1"/>
</dbReference>
<dbReference type="InterPro" id="IPR029034">
    <property type="entry name" value="Cystine-knot_cytokine"/>
</dbReference>
<name>A0A9Q1BHP7_HOLLE</name>
<dbReference type="GO" id="GO:0005125">
    <property type="term" value="F:cytokine activity"/>
    <property type="evidence" value="ECO:0007669"/>
    <property type="project" value="TreeGrafter"/>
</dbReference>
<evidence type="ECO:0000256" key="4">
    <source>
        <dbReference type="ARBA" id="ARBA00023030"/>
    </source>
</evidence>